<evidence type="ECO:0000313" key="4">
    <source>
        <dbReference type="EMBL" id="CAF3993705.1"/>
    </source>
</evidence>
<evidence type="ECO:0000313" key="5">
    <source>
        <dbReference type="Proteomes" id="UP000663829"/>
    </source>
</evidence>
<dbReference type="AlphaFoldDB" id="A0A813Y639"/>
<accession>A0A813Y639</accession>
<comment type="caution">
    <text evidence="1">The sequence shown here is derived from an EMBL/GenBank/DDBJ whole genome shotgun (WGS) entry which is preliminary data.</text>
</comment>
<dbReference type="EMBL" id="CAJOBC010001209">
    <property type="protein sequence ID" value="CAF3663661.1"/>
    <property type="molecule type" value="Genomic_DNA"/>
</dbReference>
<reference evidence="1" key="1">
    <citation type="submission" date="2021-02" db="EMBL/GenBank/DDBJ databases">
        <authorList>
            <person name="Nowell W R."/>
        </authorList>
    </citation>
    <scope>NUCLEOTIDE SEQUENCE</scope>
</reference>
<dbReference type="EMBL" id="CAJNOK010013345">
    <property type="protein sequence ID" value="CAF1182462.1"/>
    <property type="molecule type" value="Genomic_DNA"/>
</dbReference>
<dbReference type="EMBL" id="CAJNOQ010001209">
    <property type="protein sequence ID" value="CAF0876889.1"/>
    <property type="molecule type" value="Genomic_DNA"/>
</dbReference>
<organism evidence="1 5">
    <name type="scientific">Didymodactylos carnosus</name>
    <dbReference type="NCBI Taxonomy" id="1234261"/>
    <lineage>
        <taxon>Eukaryota</taxon>
        <taxon>Metazoa</taxon>
        <taxon>Spiralia</taxon>
        <taxon>Gnathifera</taxon>
        <taxon>Rotifera</taxon>
        <taxon>Eurotatoria</taxon>
        <taxon>Bdelloidea</taxon>
        <taxon>Philodinida</taxon>
        <taxon>Philodinidae</taxon>
        <taxon>Didymodactylos</taxon>
    </lineage>
</organism>
<proteinExistence type="predicted"/>
<dbReference type="EMBL" id="CAJOBA010034871">
    <property type="protein sequence ID" value="CAF3993705.1"/>
    <property type="molecule type" value="Genomic_DNA"/>
</dbReference>
<protein>
    <submittedName>
        <fullName evidence="1">Uncharacterized protein</fullName>
    </submittedName>
</protein>
<evidence type="ECO:0000313" key="1">
    <source>
        <dbReference type="EMBL" id="CAF0876889.1"/>
    </source>
</evidence>
<dbReference type="Proteomes" id="UP000682733">
    <property type="component" value="Unassembled WGS sequence"/>
</dbReference>
<dbReference type="Proteomes" id="UP000663829">
    <property type="component" value="Unassembled WGS sequence"/>
</dbReference>
<evidence type="ECO:0000313" key="2">
    <source>
        <dbReference type="EMBL" id="CAF1182462.1"/>
    </source>
</evidence>
<dbReference type="OrthoDB" id="9996660at2759"/>
<name>A0A813Y639_9BILA</name>
<evidence type="ECO:0000313" key="3">
    <source>
        <dbReference type="EMBL" id="CAF3663661.1"/>
    </source>
</evidence>
<sequence>MSGVDPQMLDEMVDFYNQKMMNGQSNGRSTIATDPSHNTPLSTFTMNTGFESMDRTPPQLTRNNFNNQLSTEAATLPYNIHSNNDNAYINALFDDPFRYHLNDTVLSGGSARQQFSMSADFQHDQTRTERVHKPDTLRFPDNTNFSELENNEEHSMRYPDVKPYLEVVSGKNFNLPNADMVIKQSEQVNHLIKQGKLKNLYGYINYPYNYIEPPWHFDNNDEQSGMVNHNPPPAAININDLEYTDTDMSFADTLPPSVPHTMVHSERHEWAPLPKLLYDHFVPLVPTRRLVFRRDMNARDFAFATEKPRLYSNSSEYPNYNTEPSTEIPSSLGNILHDIDASANQLPEVEEMTYRC</sequence>
<dbReference type="Proteomes" id="UP000681722">
    <property type="component" value="Unassembled WGS sequence"/>
</dbReference>
<dbReference type="Proteomes" id="UP000677228">
    <property type="component" value="Unassembled WGS sequence"/>
</dbReference>
<gene>
    <name evidence="1" type="ORF">GPM918_LOCUS7399</name>
    <name evidence="2" type="ORF">OVA965_LOCUS23131</name>
    <name evidence="3" type="ORF">SRO942_LOCUS7399</name>
    <name evidence="4" type="ORF">TMI583_LOCUS23846</name>
</gene>
<keyword evidence="5" id="KW-1185">Reference proteome</keyword>